<dbReference type="EMBL" id="JBHSDV010000001">
    <property type="protein sequence ID" value="MFC4386433.1"/>
    <property type="molecule type" value="Genomic_DNA"/>
</dbReference>
<keyword evidence="4" id="KW-1185">Reference proteome</keyword>
<organism evidence="3 4">
    <name type="scientific">Gracilibacillus marinus</name>
    <dbReference type="NCBI Taxonomy" id="630535"/>
    <lineage>
        <taxon>Bacteria</taxon>
        <taxon>Bacillati</taxon>
        <taxon>Bacillota</taxon>
        <taxon>Bacilli</taxon>
        <taxon>Bacillales</taxon>
        <taxon>Bacillaceae</taxon>
        <taxon>Gracilibacillus</taxon>
    </lineage>
</organism>
<dbReference type="PROSITE" id="PS51257">
    <property type="entry name" value="PROKAR_LIPOPROTEIN"/>
    <property type="match status" value="1"/>
</dbReference>
<name>A0ABV8VTC0_9BACI</name>
<evidence type="ECO:0000256" key="2">
    <source>
        <dbReference type="SAM" id="SignalP"/>
    </source>
</evidence>
<feature type="compositionally biased region" description="Acidic residues" evidence="1">
    <location>
        <begin position="42"/>
        <end position="94"/>
    </location>
</feature>
<dbReference type="RefSeq" id="WP_390195033.1">
    <property type="nucleotide sequence ID" value="NZ_JBHSDV010000001.1"/>
</dbReference>
<gene>
    <name evidence="3" type="ORF">ACFOZ1_01290</name>
</gene>
<comment type="caution">
    <text evidence="3">The sequence shown here is derived from an EMBL/GenBank/DDBJ whole genome shotgun (WGS) entry which is preliminary data.</text>
</comment>
<proteinExistence type="predicted"/>
<feature type="signal peptide" evidence="2">
    <location>
        <begin position="1"/>
        <end position="21"/>
    </location>
</feature>
<feature type="chain" id="PRO_5045377396" evidence="2">
    <location>
        <begin position="22"/>
        <end position="94"/>
    </location>
</feature>
<protein>
    <submittedName>
        <fullName evidence="3">Uncharacterized protein</fullName>
    </submittedName>
</protein>
<feature type="region of interest" description="Disordered" evidence="1">
    <location>
        <begin position="25"/>
        <end position="94"/>
    </location>
</feature>
<sequence>MKNKKLITLVGASIVSFGLLTACGDTDEEMPAEDAPMQETPATDEEAPAVEEDNTMEEDNSMDQDTAEEEMTEPEEDNGEVEEDTEIEGTEDNS</sequence>
<reference evidence="4" key="1">
    <citation type="journal article" date="2019" name="Int. J. Syst. Evol. Microbiol.">
        <title>The Global Catalogue of Microorganisms (GCM) 10K type strain sequencing project: providing services to taxonomists for standard genome sequencing and annotation.</title>
        <authorList>
            <consortium name="The Broad Institute Genomics Platform"/>
            <consortium name="The Broad Institute Genome Sequencing Center for Infectious Disease"/>
            <person name="Wu L."/>
            <person name="Ma J."/>
        </authorList>
    </citation>
    <scope>NUCLEOTIDE SEQUENCE [LARGE SCALE GENOMIC DNA]</scope>
    <source>
        <strain evidence="4">KACC 14058</strain>
    </source>
</reference>
<accession>A0ABV8VTC0</accession>
<evidence type="ECO:0000313" key="4">
    <source>
        <dbReference type="Proteomes" id="UP001595880"/>
    </source>
</evidence>
<keyword evidence="2" id="KW-0732">Signal</keyword>
<dbReference type="Proteomes" id="UP001595880">
    <property type="component" value="Unassembled WGS sequence"/>
</dbReference>
<evidence type="ECO:0000256" key="1">
    <source>
        <dbReference type="SAM" id="MobiDB-lite"/>
    </source>
</evidence>
<evidence type="ECO:0000313" key="3">
    <source>
        <dbReference type="EMBL" id="MFC4386433.1"/>
    </source>
</evidence>